<keyword evidence="3" id="KW-0472">Membrane</keyword>
<evidence type="ECO:0000259" key="4">
    <source>
        <dbReference type="PROSITE" id="PS50011"/>
    </source>
</evidence>
<dbReference type="Proteomes" id="UP001188597">
    <property type="component" value="Unassembled WGS sequence"/>
</dbReference>
<dbReference type="GO" id="GO:0004672">
    <property type="term" value="F:protein kinase activity"/>
    <property type="evidence" value="ECO:0007669"/>
    <property type="project" value="InterPro"/>
</dbReference>
<dbReference type="EMBL" id="JAVXUP010000593">
    <property type="protein sequence ID" value="KAK3024616.1"/>
    <property type="molecule type" value="Genomic_DNA"/>
</dbReference>
<dbReference type="Gene3D" id="3.30.200.20">
    <property type="entry name" value="Phosphorylase Kinase, domain 1"/>
    <property type="match status" value="1"/>
</dbReference>
<feature type="domain" description="Protein kinase" evidence="4">
    <location>
        <begin position="379"/>
        <end position="637"/>
    </location>
</feature>
<dbReference type="AlphaFoldDB" id="A0AA89B945"/>
<dbReference type="InterPro" id="IPR000719">
    <property type="entry name" value="Prot_kinase_dom"/>
</dbReference>
<dbReference type="Pfam" id="PF07714">
    <property type="entry name" value="PK_Tyr_Ser-Thr"/>
    <property type="match status" value="1"/>
</dbReference>
<sequence>MAVSPCSILSRNDVFRVSFIFFALSIVNPLSFSQSLPPPHLLQRNQCGGGEKCGMFEHLPFPFHLSASCGDGSLSDAFRLTCLNSTSLYLNIGILSYQVLHFFTDAVLVDFPNTSYPCRQYNDLNSFGFEANDYFGISSDNVVGLYDCDDSSLCRADCVTVVSSGGSCDQNGSTAAGTNYHPACCYPLSDRSAWRVGDGFSVFSQFGCRGFSCWVVSPGGSGSGKRGVKLEWAIPWNLTKEACAANSQVENATAVASGVRCHCQDGFSGDGFAQGLGCSKSCLKDGKEAYGSDSNAKTHGRRKMELLAESFFLLITLAILLHAGVLTSAFLIASLSALFCMLKRHTKSGNSNQSTTLFQKACRTRLFTYHELEEATNGFANDQKLVDGAKDTLYAGVLGDGSHVAVHKVQCESETDLIQVLSQVEDLSAVSHKSMARLLGCSIESGYTPLVVYEYPANGTLEENLRQSREKKIGLDWCKRLNIVAETTSLLAFLQREISPPILHNDLQSGCVLLDEDFSVKISGFGLLCASHSARTSMYNASEGLNFHRTDVYNLGVMLLEIIAGTRPVDLPIIALKIRSGKVEEIVDPLMYYHEQSAFFREQIEKVADLATRCLLFGGDGNLGMIDVARELVHITEESARGGSRRGPALEETFSNSSLLQMISMSPDSTYVP</sequence>
<evidence type="ECO:0000313" key="5">
    <source>
        <dbReference type="EMBL" id="KAK3024616.1"/>
    </source>
</evidence>
<dbReference type="PROSITE" id="PS50011">
    <property type="entry name" value="PROTEIN_KINASE_DOM"/>
    <property type="match status" value="1"/>
</dbReference>
<keyword evidence="3" id="KW-1133">Transmembrane helix</keyword>
<feature type="transmembrane region" description="Helical" evidence="3">
    <location>
        <begin position="311"/>
        <end position="342"/>
    </location>
</feature>
<evidence type="ECO:0000256" key="1">
    <source>
        <dbReference type="ARBA" id="ARBA00022741"/>
    </source>
</evidence>
<keyword evidence="3" id="KW-0812">Transmembrane</keyword>
<reference evidence="5" key="1">
    <citation type="submission" date="2022-12" db="EMBL/GenBank/DDBJ databases">
        <title>Draft genome assemblies for two species of Escallonia (Escalloniales).</title>
        <authorList>
            <person name="Chanderbali A."/>
            <person name="Dervinis C."/>
            <person name="Anghel I."/>
            <person name="Soltis D."/>
            <person name="Soltis P."/>
            <person name="Zapata F."/>
        </authorList>
    </citation>
    <scope>NUCLEOTIDE SEQUENCE</scope>
    <source>
        <strain evidence="5">UCBG64.0493</strain>
        <tissue evidence="5">Leaf</tissue>
    </source>
</reference>
<name>A0AA89B945_9ASTE</name>
<keyword evidence="1" id="KW-0547">Nucleotide-binding</keyword>
<evidence type="ECO:0000256" key="2">
    <source>
        <dbReference type="ARBA" id="ARBA00022840"/>
    </source>
</evidence>
<dbReference type="GO" id="GO:0005524">
    <property type="term" value="F:ATP binding"/>
    <property type="evidence" value="ECO:0007669"/>
    <property type="project" value="UniProtKB-KW"/>
</dbReference>
<evidence type="ECO:0000313" key="6">
    <source>
        <dbReference type="Proteomes" id="UP001188597"/>
    </source>
</evidence>
<accession>A0AA89B945</accession>
<keyword evidence="2" id="KW-0067">ATP-binding</keyword>
<dbReference type="InterPro" id="IPR011009">
    <property type="entry name" value="Kinase-like_dom_sf"/>
</dbReference>
<dbReference type="SUPFAM" id="SSF56112">
    <property type="entry name" value="Protein kinase-like (PK-like)"/>
    <property type="match status" value="1"/>
</dbReference>
<keyword evidence="6" id="KW-1185">Reference proteome</keyword>
<gene>
    <name evidence="5" type="ORF">RJ639_043944</name>
</gene>
<dbReference type="Gene3D" id="1.10.510.10">
    <property type="entry name" value="Transferase(Phosphotransferase) domain 1"/>
    <property type="match status" value="1"/>
</dbReference>
<protein>
    <recommendedName>
        <fullName evidence="4">Protein kinase domain-containing protein</fullName>
    </recommendedName>
</protein>
<evidence type="ECO:0000256" key="3">
    <source>
        <dbReference type="SAM" id="Phobius"/>
    </source>
</evidence>
<proteinExistence type="predicted"/>
<organism evidence="5 6">
    <name type="scientific">Escallonia herrerae</name>
    <dbReference type="NCBI Taxonomy" id="1293975"/>
    <lineage>
        <taxon>Eukaryota</taxon>
        <taxon>Viridiplantae</taxon>
        <taxon>Streptophyta</taxon>
        <taxon>Embryophyta</taxon>
        <taxon>Tracheophyta</taxon>
        <taxon>Spermatophyta</taxon>
        <taxon>Magnoliopsida</taxon>
        <taxon>eudicotyledons</taxon>
        <taxon>Gunneridae</taxon>
        <taxon>Pentapetalae</taxon>
        <taxon>asterids</taxon>
        <taxon>campanulids</taxon>
        <taxon>Escalloniales</taxon>
        <taxon>Escalloniaceae</taxon>
        <taxon>Escallonia</taxon>
    </lineage>
</organism>
<dbReference type="InterPro" id="IPR001245">
    <property type="entry name" value="Ser-Thr/Tyr_kinase_cat_dom"/>
</dbReference>
<comment type="caution">
    <text evidence="5">The sequence shown here is derived from an EMBL/GenBank/DDBJ whole genome shotgun (WGS) entry which is preliminary data.</text>
</comment>
<dbReference type="PANTHER" id="PTHR46008">
    <property type="entry name" value="LEAF RUST 10 DISEASE-RESISTANCE LOCUS RECEPTOR-LIKE PROTEIN KINASE-LIKE 1.4"/>
    <property type="match status" value="1"/>
</dbReference>